<keyword evidence="5 10" id="KW-0545">Nucleotide biosynthesis</keyword>
<dbReference type="GO" id="GO:0004798">
    <property type="term" value="F:dTMP kinase activity"/>
    <property type="evidence" value="ECO:0007669"/>
    <property type="project" value="UniProtKB-UniRule"/>
</dbReference>
<evidence type="ECO:0000256" key="7">
    <source>
        <dbReference type="ARBA" id="ARBA00022777"/>
    </source>
</evidence>
<comment type="catalytic activity">
    <reaction evidence="9 10">
        <text>dTMP + ATP = dTDP + ADP</text>
        <dbReference type="Rhea" id="RHEA:13517"/>
        <dbReference type="ChEBI" id="CHEBI:30616"/>
        <dbReference type="ChEBI" id="CHEBI:58369"/>
        <dbReference type="ChEBI" id="CHEBI:63528"/>
        <dbReference type="ChEBI" id="CHEBI:456216"/>
        <dbReference type="EC" id="2.7.4.9"/>
    </reaction>
</comment>
<evidence type="ECO:0000313" key="13">
    <source>
        <dbReference type="Proteomes" id="UP000186040"/>
    </source>
</evidence>
<proteinExistence type="inferred from homology"/>
<sequence length="211" mass="23062">MTDLGLLISIDGPAGAGKSTLVAALARYLADRGHRVHATAEPSHGPIGTLARANADTLHGYALACLVAADRYHHLDTELRPRRNDGHLVLCDRYLPSTLVLQRMDGLPLDFLEALNAHVDLPDLAVVLTLDPFEAADRVRARGAHSRFHQGVDSTIKEINLYDHVGAWLSTRRVPVLHLDTTSTPIRRLCDVITTQVEAMLAARRPAIERG</sequence>
<protein>
    <recommendedName>
        <fullName evidence="3 10">Thymidylate kinase</fullName>
        <ecNumber evidence="2 10">2.7.4.9</ecNumber>
    </recommendedName>
    <alternativeName>
        <fullName evidence="10">dTMP kinase</fullName>
    </alternativeName>
</protein>
<dbReference type="Pfam" id="PF02223">
    <property type="entry name" value="Thymidylate_kin"/>
    <property type="match status" value="1"/>
</dbReference>
<gene>
    <name evidence="10" type="primary">tmk</name>
    <name evidence="12" type="ORF">BJP25_11695</name>
</gene>
<organism evidence="12 13">
    <name type="scientific">Actinokineospora bangkokensis</name>
    <dbReference type="NCBI Taxonomy" id="1193682"/>
    <lineage>
        <taxon>Bacteria</taxon>
        <taxon>Bacillati</taxon>
        <taxon>Actinomycetota</taxon>
        <taxon>Actinomycetes</taxon>
        <taxon>Pseudonocardiales</taxon>
        <taxon>Pseudonocardiaceae</taxon>
        <taxon>Actinokineospora</taxon>
    </lineage>
</organism>
<dbReference type="Gene3D" id="3.40.50.300">
    <property type="entry name" value="P-loop containing nucleotide triphosphate hydrolases"/>
    <property type="match status" value="1"/>
</dbReference>
<keyword evidence="4 10" id="KW-0808">Transferase</keyword>
<accession>A0A1Q9LRV6</accession>
<dbReference type="SUPFAM" id="SSF52540">
    <property type="entry name" value="P-loop containing nucleoside triphosphate hydrolases"/>
    <property type="match status" value="1"/>
</dbReference>
<evidence type="ECO:0000256" key="8">
    <source>
        <dbReference type="ARBA" id="ARBA00022840"/>
    </source>
</evidence>
<dbReference type="EMBL" id="MKQR01000007">
    <property type="protein sequence ID" value="OLR94743.1"/>
    <property type="molecule type" value="Genomic_DNA"/>
</dbReference>
<dbReference type="GO" id="GO:0005524">
    <property type="term" value="F:ATP binding"/>
    <property type="evidence" value="ECO:0007669"/>
    <property type="project" value="UniProtKB-UniRule"/>
</dbReference>
<comment type="similarity">
    <text evidence="1 10">Belongs to the thymidylate kinase family.</text>
</comment>
<evidence type="ECO:0000256" key="3">
    <source>
        <dbReference type="ARBA" id="ARBA00017144"/>
    </source>
</evidence>
<evidence type="ECO:0000256" key="1">
    <source>
        <dbReference type="ARBA" id="ARBA00009776"/>
    </source>
</evidence>
<dbReference type="Proteomes" id="UP000186040">
    <property type="component" value="Unassembled WGS sequence"/>
</dbReference>
<dbReference type="GO" id="GO:0005737">
    <property type="term" value="C:cytoplasm"/>
    <property type="evidence" value="ECO:0007669"/>
    <property type="project" value="TreeGrafter"/>
</dbReference>
<reference evidence="12 13" key="1">
    <citation type="submission" date="2016-10" db="EMBL/GenBank/DDBJ databases">
        <title>The Draft Genome Sequence of Actinokineospora bangkokensis 44EHWT reveals the biosynthetic pathway of antifungal compounds Thailandins with unusual extender unit butylmalonyl-CoA.</title>
        <authorList>
            <person name="Greule A."/>
            <person name="Intra B."/>
            <person name="Flemming S."/>
            <person name="Rommel M.G."/>
            <person name="Panbangred W."/>
            <person name="Bechthold A."/>
        </authorList>
    </citation>
    <scope>NUCLEOTIDE SEQUENCE [LARGE SCALE GENOMIC DNA]</scope>
    <source>
        <strain evidence="12 13">44EHW</strain>
    </source>
</reference>
<keyword evidence="8 10" id="KW-0067">ATP-binding</keyword>
<evidence type="ECO:0000259" key="11">
    <source>
        <dbReference type="Pfam" id="PF02223"/>
    </source>
</evidence>
<dbReference type="NCBIfam" id="TIGR00041">
    <property type="entry name" value="DTMP_kinase"/>
    <property type="match status" value="1"/>
</dbReference>
<dbReference type="RefSeq" id="WP_075974121.1">
    <property type="nucleotide sequence ID" value="NZ_MKQR01000007.1"/>
</dbReference>
<keyword evidence="13" id="KW-1185">Reference proteome</keyword>
<dbReference type="InterPro" id="IPR039430">
    <property type="entry name" value="Thymidylate_kin-like_dom"/>
</dbReference>
<evidence type="ECO:0000256" key="2">
    <source>
        <dbReference type="ARBA" id="ARBA00012980"/>
    </source>
</evidence>
<comment type="caution">
    <text evidence="12">The sequence shown here is derived from an EMBL/GenBank/DDBJ whole genome shotgun (WGS) entry which is preliminary data.</text>
</comment>
<dbReference type="GO" id="GO:0006235">
    <property type="term" value="P:dTTP biosynthetic process"/>
    <property type="evidence" value="ECO:0007669"/>
    <property type="project" value="UniProtKB-UniRule"/>
</dbReference>
<dbReference type="EC" id="2.7.4.9" evidence="2 10"/>
<evidence type="ECO:0000256" key="9">
    <source>
        <dbReference type="ARBA" id="ARBA00048743"/>
    </source>
</evidence>
<dbReference type="AlphaFoldDB" id="A0A1Q9LRV6"/>
<evidence type="ECO:0000313" key="12">
    <source>
        <dbReference type="EMBL" id="OLR94743.1"/>
    </source>
</evidence>
<dbReference type="PANTHER" id="PTHR10344">
    <property type="entry name" value="THYMIDYLATE KINASE"/>
    <property type="match status" value="1"/>
</dbReference>
<evidence type="ECO:0000256" key="4">
    <source>
        <dbReference type="ARBA" id="ARBA00022679"/>
    </source>
</evidence>
<name>A0A1Q9LRV6_9PSEU</name>
<keyword evidence="7 10" id="KW-0418">Kinase</keyword>
<dbReference type="InterPro" id="IPR018094">
    <property type="entry name" value="Thymidylate_kinase"/>
</dbReference>
<comment type="caution">
    <text evidence="10">Lacks conserved residue(s) required for the propagation of feature annotation.</text>
</comment>
<dbReference type="GO" id="GO:0006227">
    <property type="term" value="P:dUDP biosynthetic process"/>
    <property type="evidence" value="ECO:0007669"/>
    <property type="project" value="TreeGrafter"/>
</dbReference>
<dbReference type="PANTHER" id="PTHR10344:SF4">
    <property type="entry name" value="UMP-CMP KINASE 2, MITOCHONDRIAL"/>
    <property type="match status" value="1"/>
</dbReference>
<dbReference type="InterPro" id="IPR027417">
    <property type="entry name" value="P-loop_NTPase"/>
</dbReference>
<dbReference type="OrthoDB" id="4549048at2"/>
<evidence type="ECO:0000256" key="5">
    <source>
        <dbReference type="ARBA" id="ARBA00022727"/>
    </source>
</evidence>
<comment type="function">
    <text evidence="10">Phosphorylation of dTMP to form dTDP in both de novo and salvage pathways of dTTP synthesis.</text>
</comment>
<dbReference type="GO" id="GO:0006233">
    <property type="term" value="P:dTDP biosynthetic process"/>
    <property type="evidence" value="ECO:0007669"/>
    <property type="project" value="InterPro"/>
</dbReference>
<dbReference type="STRING" id="1193682.BJP25_11695"/>
<evidence type="ECO:0000256" key="6">
    <source>
        <dbReference type="ARBA" id="ARBA00022741"/>
    </source>
</evidence>
<dbReference type="CDD" id="cd01672">
    <property type="entry name" value="TMPK"/>
    <property type="match status" value="1"/>
</dbReference>
<feature type="domain" description="Thymidylate kinase-like" evidence="11">
    <location>
        <begin position="10"/>
        <end position="149"/>
    </location>
</feature>
<dbReference type="HAMAP" id="MF_00165">
    <property type="entry name" value="Thymidylate_kinase"/>
    <property type="match status" value="1"/>
</dbReference>
<keyword evidence="6 10" id="KW-0547">Nucleotide-binding</keyword>
<evidence type="ECO:0000256" key="10">
    <source>
        <dbReference type="HAMAP-Rule" id="MF_00165"/>
    </source>
</evidence>